<organism evidence="1 2">
    <name type="scientific">Linderina macrospora</name>
    <dbReference type="NCBI Taxonomy" id="4868"/>
    <lineage>
        <taxon>Eukaryota</taxon>
        <taxon>Fungi</taxon>
        <taxon>Fungi incertae sedis</taxon>
        <taxon>Zoopagomycota</taxon>
        <taxon>Kickxellomycotina</taxon>
        <taxon>Kickxellomycetes</taxon>
        <taxon>Kickxellales</taxon>
        <taxon>Kickxellaceae</taxon>
        <taxon>Linderina</taxon>
    </lineage>
</organism>
<gene>
    <name evidence="1" type="ORF">FBU59_002521</name>
</gene>
<feature type="non-terminal residue" evidence="1">
    <location>
        <position position="179"/>
    </location>
</feature>
<protein>
    <submittedName>
        <fullName evidence="1">Uncharacterized protein</fullName>
    </submittedName>
</protein>
<reference evidence="1" key="1">
    <citation type="submission" date="2022-07" db="EMBL/GenBank/DDBJ databases">
        <title>Phylogenomic reconstructions and comparative analyses of Kickxellomycotina fungi.</title>
        <authorList>
            <person name="Reynolds N.K."/>
            <person name="Stajich J.E."/>
            <person name="Barry K."/>
            <person name="Grigoriev I.V."/>
            <person name="Crous P."/>
            <person name="Smith M.E."/>
        </authorList>
    </citation>
    <scope>NUCLEOTIDE SEQUENCE</scope>
    <source>
        <strain evidence="1">NRRL 5244</strain>
    </source>
</reference>
<evidence type="ECO:0000313" key="1">
    <source>
        <dbReference type="EMBL" id="KAJ1944731.1"/>
    </source>
</evidence>
<dbReference type="Proteomes" id="UP001150603">
    <property type="component" value="Unassembled WGS sequence"/>
</dbReference>
<accession>A0ACC1JB33</accession>
<evidence type="ECO:0000313" key="2">
    <source>
        <dbReference type="Proteomes" id="UP001150603"/>
    </source>
</evidence>
<name>A0ACC1JB33_9FUNG</name>
<sequence length="179" mass="21270">MAKKLEKLEQCTEYRTFRFRIQAFSNAYREFIEREAGMTEQVVSKQQLRNYLHQQRYISRFNEDGKKAKSKGHHVWNVEAKKISRNSWWFKEFVRRIASPPPKAVIGVPYEWTPTIWDPQVRAPKVYFHSPWLPAWLRWESNSLRGIPPSDAADCNINVVASYYQGKEGKAMNFVMRVR</sequence>
<proteinExistence type="predicted"/>
<keyword evidence="2" id="KW-1185">Reference proteome</keyword>
<comment type="caution">
    <text evidence="1">The sequence shown here is derived from an EMBL/GenBank/DDBJ whole genome shotgun (WGS) entry which is preliminary data.</text>
</comment>
<dbReference type="EMBL" id="JANBPW010001392">
    <property type="protein sequence ID" value="KAJ1944731.1"/>
    <property type="molecule type" value="Genomic_DNA"/>
</dbReference>